<reference evidence="1 2" key="1">
    <citation type="submission" date="2023-10" db="EMBL/GenBank/DDBJ databases">
        <title>Genome-Wide Identification Analysis in wild type Solanum Pinnatisectum Reveals Some Genes Defensing Phytophthora Infestans.</title>
        <authorList>
            <person name="Sun C."/>
        </authorList>
    </citation>
    <scope>NUCLEOTIDE SEQUENCE [LARGE SCALE GENOMIC DNA]</scope>
    <source>
        <strain evidence="1">LQN</strain>
        <tissue evidence="1">Leaf</tissue>
    </source>
</reference>
<evidence type="ECO:0000313" key="1">
    <source>
        <dbReference type="EMBL" id="KAK4718805.1"/>
    </source>
</evidence>
<protein>
    <recommendedName>
        <fullName evidence="3">Reverse transcriptase zinc-binding domain-containing protein</fullName>
    </recommendedName>
</protein>
<dbReference type="AlphaFoldDB" id="A0AAV9L2F0"/>
<organism evidence="1 2">
    <name type="scientific">Solanum pinnatisectum</name>
    <name type="common">tansyleaf nightshade</name>
    <dbReference type="NCBI Taxonomy" id="50273"/>
    <lineage>
        <taxon>Eukaryota</taxon>
        <taxon>Viridiplantae</taxon>
        <taxon>Streptophyta</taxon>
        <taxon>Embryophyta</taxon>
        <taxon>Tracheophyta</taxon>
        <taxon>Spermatophyta</taxon>
        <taxon>Magnoliopsida</taxon>
        <taxon>eudicotyledons</taxon>
        <taxon>Gunneridae</taxon>
        <taxon>Pentapetalae</taxon>
        <taxon>asterids</taxon>
        <taxon>lamiids</taxon>
        <taxon>Solanales</taxon>
        <taxon>Solanaceae</taxon>
        <taxon>Solanoideae</taxon>
        <taxon>Solaneae</taxon>
        <taxon>Solanum</taxon>
    </lineage>
</organism>
<evidence type="ECO:0008006" key="3">
    <source>
        <dbReference type="Google" id="ProtNLM"/>
    </source>
</evidence>
<keyword evidence="2" id="KW-1185">Reference proteome</keyword>
<dbReference type="EMBL" id="JAWPEI010000008">
    <property type="protein sequence ID" value="KAK4718805.1"/>
    <property type="molecule type" value="Genomic_DNA"/>
</dbReference>
<sequence length="174" mass="20753">MVDLINVESQTWKMDELNSLFCLNDIDNILTISLSTTCSRDKIIWHFTKSETYEVKSGYHLARKLSMMRDVKGNIAQSSNHVFSKVFWNFLWAMKIKNKHKHFLRVCKRLNHVNSVYKRCGLEDETVEHMFFKCRDSQITWKMSPINWNDANITNFSLWWKEKINTAKNMSQFC</sequence>
<comment type="caution">
    <text evidence="1">The sequence shown here is derived from an EMBL/GenBank/DDBJ whole genome shotgun (WGS) entry which is preliminary data.</text>
</comment>
<proteinExistence type="predicted"/>
<name>A0AAV9L2F0_9SOLN</name>
<accession>A0AAV9L2F0</accession>
<evidence type="ECO:0000313" key="2">
    <source>
        <dbReference type="Proteomes" id="UP001311915"/>
    </source>
</evidence>
<gene>
    <name evidence="1" type="ORF">R3W88_017143</name>
</gene>
<dbReference type="Proteomes" id="UP001311915">
    <property type="component" value="Unassembled WGS sequence"/>
</dbReference>